<keyword evidence="2" id="KW-1185">Reference proteome</keyword>
<sequence length="115" mass="12892">MAARRQIRAQESRSALPRDDFSASMNWYQAVLESYSLEADESAIKAGWHGSITQYAMQDPLALAATVRSLEAQGMLADDTVLEMETAHRYRSALTATQNIHRRRYMEPKGTSNAV</sequence>
<protein>
    <submittedName>
        <fullName evidence="1">Uncharacterized protein</fullName>
    </submittedName>
</protein>
<accession>A0AAE0TMK7</accession>
<name>A0AAE0TMK7_9PEZI</name>
<dbReference type="AlphaFoldDB" id="A0AAE0TMK7"/>
<evidence type="ECO:0000313" key="2">
    <source>
        <dbReference type="Proteomes" id="UP001274830"/>
    </source>
</evidence>
<evidence type="ECO:0000313" key="1">
    <source>
        <dbReference type="EMBL" id="KAK3669274.1"/>
    </source>
</evidence>
<gene>
    <name evidence="1" type="ORF">LTR78_010848</name>
</gene>
<dbReference type="Proteomes" id="UP001274830">
    <property type="component" value="Unassembled WGS sequence"/>
</dbReference>
<dbReference type="EMBL" id="JAUTXT010000093">
    <property type="protein sequence ID" value="KAK3669274.1"/>
    <property type="molecule type" value="Genomic_DNA"/>
</dbReference>
<proteinExistence type="predicted"/>
<reference evidence="1" key="1">
    <citation type="submission" date="2023-07" db="EMBL/GenBank/DDBJ databases">
        <title>Black Yeasts Isolated from many extreme environments.</title>
        <authorList>
            <person name="Coleine C."/>
            <person name="Stajich J.E."/>
            <person name="Selbmann L."/>
        </authorList>
    </citation>
    <scope>NUCLEOTIDE SEQUENCE</scope>
    <source>
        <strain evidence="1">CCFEE 5485</strain>
    </source>
</reference>
<comment type="caution">
    <text evidence="1">The sequence shown here is derived from an EMBL/GenBank/DDBJ whole genome shotgun (WGS) entry which is preliminary data.</text>
</comment>
<organism evidence="1 2">
    <name type="scientific">Recurvomyces mirabilis</name>
    <dbReference type="NCBI Taxonomy" id="574656"/>
    <lineage>
        <taxon>Eukaryota</taxon>
        <taxon>Fungi</taxon>
        <taxon>Dikarya</taxon>
        <taxon>Ascomycota</taxon>
        <taxon>Pezizomycotina</taxon>
        <taxon>Dothideomycetes</taxon>
        <taxon>Dothideomycetidae</taxon>
        <taxon>Mycosphaerellales</taxon>
        <taxon>Teratosphaeriaceae</taxon>
        <taxon>Recurvomyces</taxon>
    </lineage>
</organism>